<evidence type="ECO:0000313" key="3">
    <source>
        <dbReference type="Proteomes" id="UP001341840"/>
    </source>
</evidence>
<evidence type="ECO:0000256" key="1">
    <source>
        <dbReference type="SAM" id="Phobius"/>
    </source>
</evidence>
<name>A0ABU6RNC4_9FABA</name>
<accession>A0ABU6RNC4</accession>
<proteinExistence type="predicted"/>
<feature type="non-terminal residue" evidence="2">
    <location>
        <position position="1"/>
    </location>
</feature>
<sequence length="100" mass="11308">RERGGKPTEPPVGKKKNKVVTVGRMLSLKETREKDVAPVAVETRKCRRWRLPWLPLLLFLSSATAGTADMLSIFTSQSSSFSVTQLWLCTCLRRPELRHA</sequence>
<keyword evidence="1" id="KW-0812">Transmembrane</keyword>
<comment type="caution">
    <text evidence="2">The sequence shown here is derived from an EMBL/GenBank/DDBJ whole genome shotgun (WGS) entry which is preliminary data.</text>
</comment>
<protein>
    <submittedName>
        <fullName evidence="2">Uncharacterized protein</fullName>
    </submittedName>
</protein>
<dbReference type="EMBL" id="JASCZI010030984">
    <property type="protein sequence ID" value="MED6125586.1"/>
    <property type="molecule type" value="Genomic_DNA"/>
</dbReference>
<keyword evidence="1" id="KW-1133">Transmembrane helix</keyword>
<gene>
    <name evidence="2" type="ORF">PIB30_069887</name>
</gene>
<keyword evidence="1" id="KW-0472">Membrane</keyword>
<evidence type="ECO:0000313" key="2">
    <source>
        <dbReference type="EMBL" id="MED6125586.1"/>
    </source>
</evidence>
<reference evidence="2 3" key="1">
    <citation type="journal article" date="2023" name="Plants (Basel)">
        <title>Bridging the Gap: Combining Genomics and Transcriptomics Approaches to Understand Stylosanthes scabra, an Orphan Legume from the Brazilian Caatinga.</title>
        <authorList>
            <person name="Ferreira-Neto J.R.C."/>
            <person name="da Silva M.D."/>
            <person name="Binneck E."/>
            <person name="de Melo N.F."/>
            <person name="da Silva R.H."/>
            <person name="de Melo A.L.T.M."/>
            <person name="Pandolfi V."/>
            <person name="Bustamante F.O."/>
            <person name="Brasileiro-Vidal A.C."/>
            <person name="Benko-Iseppon A.M."/>
        </authorList>
    </citation>
    <scope>NUCLEOTIDE SEQUENCE [LARGE SCALE GENOMIC DNA]</scope>
    <source>
        <tissue evidence="2">Leaves</tissue>
    </source>
</reference>
<keyword evidence="3" id="KW-1185">Reference proteome</keyword>
<organism evidence="2 3">
    <name type="scientific">Stylosanthes scabra</name>
    <dbReference type="NCBI Taxonomy" id="79078"/>
    <lineage>
        <taxon>Eukaryota</taxon>
        <taxon>Viridiplantae</taxon>
        <taxon>Streptophyta</taxon>
        <taxon>Embryophyta</taxon>
        <taxon>Tracheophyta</taxon>
        <taxon>Spermatophyta</taxon>
        <taxon>Magnoliopsida</taxon>
        <taxon>eudicotyledons</taxon>
        <taxon>Gunneridae</taxon>
        <taxon>Pentapetalae</taxon>
        <taxon>rosids</taxon>
        <taxon>fabids</taxon>
        <taxon>Fabales</taxon>
        <taxon>Fabaceae</taxon>
        <taxon>Papilionoideae</taxon>
        <taxon>50 kb inversion clade</taxon>
        <taxon>dalbergioids sensu lato</taxon>
        <taxon>Dalbergieae</taxon>
        <taxon>Pterocarpus clade</taxon>
        <taxon>Stylosanthes</taxon>
    </lineage>
</organism>
<feature type="transmembrane region" description="Helical" evidence="1">
    <location>
        <begin position="53"/>
        <end position="74"/>
    </location>
</feature>
<dbReference type="Proteomes" id="UP001341840">
    <property type="component" value="Unassembled WGS sequence"/>
</dbReference>